<protein>
    <submittedName>
        <fullName evidence="2">Uncharacterized protein</fullName>
    </submittedName>
</protein>
<name>A0ABQ7JNL4_9FUNG</name>
<accession>A0ABQ7JNL4</accession>
<evidence type="ECO:0000313" key="2">
    <source>
        <dbReference type="EMBL" id="KAG0282147.1"/>
    </source>
</evidence>
<evidence type="ECO:0000256" key="1">
    <source>
        <dbReference type="SAM" id="SignalP"/>
    </source>
</evidence>
<keyword evidence="1" id="KW-0732">Signal</keyword>
<organism evidence="2 3">
    <name type="scientific">Linnemannia gamsii</name>
    <dbReference type="NCBI Taxonomy" id="64522"/>
    <lineage>
        <taxon>Eukaryota</taxon>
        <taxon>Fungi</taxon>
        <taxon>Fungi incertae sedis</taxon>
        <taxon>Mucoromycota</taxon>
        <taxon>Mortierellomycotina</taxon>
        <taxon>Mortierellomycetes</taxon>
        <taxon>Mortierellales</taxon>
        <taxon>Mortierellaceae</taxon>
        <taxon>Linnemannia</taxon>
    </lineage>
</organism>
<sequence>MLCSILLTITAIIQVVTLSAVNALDPGRYTIGRGDVFLTTGTNSGDVMPKKFDEGQVKPVWTVDRVTESTGAGAAEILYTLKFEAAARFMSYNDPAADQEIIEAKSTARSFHLELIISDKNAHRIQPAKGSKYAICGGSSMFARFGVVNNNEVKLKDNH</sequence>
<keyword evidence="3" id="KW-1185">Reference proteome</keyword>
<feature type="chain" id="PRO_5046851147" evidence="1">
    <location>
        <begin position="24"/>
        <end position="159"/>
    </location>
</feature>
<feature type="signal peptide" evidence="1">
    <location>
        <begin position="1"/>
        <end position="23"/>
    </location>
</feature>
<proteinExistence type="predicted"/>
<comment type="caution">
    <text evidence="2">The sequence shown here is derived from an EMBL/GenBank/DDBJ whole genome shotgun (WGS) entry which is preliminary data.</text>
</comment>
<dbReference type="Proteomes" id="UP001194696">
    <property type="component" value="Unassembled WGS sequence"/>
</dbReference>
<evidence type="ECO:0000313" key="3">
    <source>
        <dbReference type="Proteomes" id="UP001194696"/>
    </source>
</evidence>
<reference evidence="2 3" key="1">
    <citation type="journal article" date="2020" name="Fungal Divers.">
        <title>Resolving the Mortierellaceae phylogeny through synthesis of multi-gene phylogenetics and phylogenomics.</title>
        <authorList>
            <person name="Vandepol N."/>
            <person name="Liber J."/>
            <person name="Desiro A."/>
            <person name="Na H."/>
            <person name="Kennedy M."/>
            <person name="Barry K."/>
            <person name="Grigoriev I.V."/>
            <person name="Miller A.N."/>
            <person name="O'Donnell K."/>
            <person name="Stajich J.E."/>
            <person name="Bonito G."/>
        </authorList>
    </citation>
    <scope>NUCLEOTIDE SEQUENCE [LARGE SCALE GENOMIC DNA]</scope>
    <source>
        <strain evidence="2 3">AD045</strain>
    </source>
</reference>
<dbReference type="EMBL" id="JAAAIM010001115">
    <property type="protein sequence ID" value="KAG0282147.1"/>
    <property type="molecule type" value="Genomic_DNA"/>
</dbReference>
<gene>
    <name evidence="2" type="ORF">BGZ96_000788</name>
</gene>